<proteinExistence type="predicted"/>
<dbReference type="RefSeq" id="WP_009770947.1">
    <property type="nucleotide sequence ID" value="NZ_AKAU01000292.1"/>
</dbReference>
<dbReference type="Proteomes" id="UP000004980">
    <property type="component" value="Unassembled WGS sequence"/>
</dbReference>
<gene>
    <name evidence="1" type="ORF">WQE_47214</name>
</gene>
<evidence type="ECO:0000313" key="1">
    <source>
        <dbReference type="EMBL" id="EIM93805.1"/>
    </source>
</evidence>
<organism evidence="1 2">
    <name type="scientific">Paraburkholderia hospita</name>
    <dbReference type="NCBI Taxonomy" id="169430"/>
    <lineage>
        <taxon>Bacteria</taxon>
        <taxon>Pseudomonadati</taxon>
        <taxon>Pseudomonadota</taxon>
        <taxon>Betaproteobacteria</taxon>
        <taxon>Burkholderiales</taxon>
        <taxon>Burkholderiaceae</taxon>
        <taxon>Paraburkholderia</taxon>
    </lineage>
</organism>
<name>A0ABN0F5E6_9BURK</name>
<dbReference type="EMBL" id="AKAU01000292">
    <property type="protein sequence ID" value="EIM93805.1"/>
    <property type="molecule type" value="Genomic_DNA"/>
</dbReference>
<accession>A0ABN0F5E6</accession>
<evidence type="ECO:0000313" key="2">
    <source>
        <dbReference type="Proteomes" id="UP000004980"/>
    </source>
</evidence>
<keyword evidence="2" id="KW-1185">Reference proteome</keyword>
<sequence length="80" mass="9318">MRFDEFDAYAHWSERYAVVRPPDARFVDRSDFTSTSWFRFRDSEKLVRARMFEAVPAKHNQCMKQAELPVGGDTGDQLGS</sequence>
<comment type="caution">
    <text evidence="1">The sequence shown here is derived from an EMBL/GenBank/DDBJ whole genome shotgun (WGS) entry which is preliminary data.</text>
</comment>
<reference evidence="1 2" key="1">
    <citation type="journal article" date="2012" name="J. Bacteriol.">
        <title>Draft Genome Sequence of the Soil Bacterium Burkholderia terrae Strain BS001, Which Interacts with Fungal Surface Structures.</title>
        <authorList>
            <person name="Nazir R."/>
            <person name="Hansen M.A."/>
            <person name="Sorensen S."/>
            <person name="van Elsas J.D."/>
        </authorList>
    </citation>
    <scope>NUCLEOTIDE SEQUENCE [LARGE SCALE GENOMIC DNA]</scope>
    <source>
        <strain evidence="1 2">BS001</strain>
    </source>
</reference>
<protein>
    <submittedName>
        <fullName evidence="1">Uncharacterized protein</fullName>
    </submittedName>
</protein>